<evidence type="ECO:0000313" key="4">
    <source>
        <dbReference type="Proteomes" id="UP000655225"/>
    </source>
</evidence>
<dbReference type="Gene3D" id="3.40.50.300">
    <property type="entry name" value="P-loop containing nucleotide triphosphate hydrolases"/>
    <property type="match status" value="1"/>
</dbReference>
<feature type="compositionally biased region" description="Basic and acidic residues" evidence="1">
    <location>
        <begin position="135"/>
        <end position="171"/>
    </location>
</feature>
<reference evidence="3 4" key="1">
    <citation type="submission" date="2020-04" db="EMBL/GenBank/DDBJ databases">
        <title>Plant Genome Project.</title>
        <authorList>
            <person name="Zhang R.-G."/>
        </authorList>
    </citation>
    <scope>NUCLEOTIDE SEQUENCE [LARGE SCALE GENOMIC DNA]</scope>
    <source>
        <strain evidence="3">YNK0</strain>
        <tissue evidence="3">Leaf</tissue>
    </source>
</reference>
<feature type="compositionally biased region" description="Basic and acidic residues" evidence="1">
    <location>
        <begin position="100"/>
        <end position="128"/>
    </location>
</feature>
<gene>
    <name evidence="3" type="ORF">HHK36_014660</name>
</gene>
<feature type="region of interest" description="Disordered" evidence="1">
    <location>
        <begin position="184"/>
        <end position="219"/>
    </location>
</feature>
<name>A0A834Z4T6_TETSI</name>
<feature type="compositionally biased region" description="Basic and acidic residues" evidence="1">
    <location>
        <begin position="184"/>
        <end position="203"/>
    </location>
</feature>
<sequence length="684" mass="78565">MEDLSKNLIEEMNNDIWKEVLDQSLKEDKSRKRWKEKVPAQSEEQLKKEDLPQILKEESKNDQTLKEDKSKKRWKEKVPAPSEGNLKYKKKEEDDLCQNLKEDEKKNRCREKVPAQSEEQLKYKKKEEEDIPQNIKEDRDLEGEDEKKNRWREKVPAQSEEQLKYKKKEEDLLQNLKVDEKNRWREKVPAQSEEQFKYKKKEEEDIPQNLKEDRDEKMESEAEMTPFELLVIDEAAQLKECESAIPLQLPDIRHAILIGDERQLPAMVKSKISEKAEFGKSLFQRKDVWVLFIAYGKEEFHGGQSLKNMVEVFVVSEVVSKLFKASVAKRQRVSVVVISAQVFALQEKLGNKYSTNSNFTVSVRSVDGFQGGEEDVIITLQSDLMGMDQWVSFPILNGLTYCLWILGNGQTLINGGSIWKELVINAKNRGCFYIADEDKSLVDAILAALVEHGQLYDFLNMDSLVFRNARWKCLVLSIKFFLRHTVTSGDFPVLTAYLLLTSSSHVDHECQDSEGSVYSADEAFKWFAPSHKQRNLNFVDGTSQSLEQYTVNGLLKLVWTIDVLEENSNYIQVLKVWDILPSPNIPELAKHLNILFGNYTVANMNRCKFECVEVKLVVPMSWPICSDSVWPTNLQKAEPVESLSSHLASLNLGEEPTAPSRVSSPSELYAGGLDSHSYSSSMAV</sequence>
<feature type="compositionally biased region" description="Basic and acidic residues" evidence="1">
    <location>
        <begin position="44"/>
        <end position="70"/>
    </location>
</feature>
<dbReference type="OrthoDB" id="6513042at2759"/>
<dbReference type="Proteomes" id="UP000655225">
    <property type="component" value="Unassembled WGS sequence"/>
</dbReference>
<dbReference type="InterPro" id="IPR045055">
    <property type="entry name" value="DNA2/NAM7-like"/>
</dbReference>
<proteinExistence type="predicted"/>
<dbReference type="SUPFAM" id="SSF52540">
    <property type="entry name" value="P-loop containing nucleoside triphosphate hydrolases"/>
    <property type="match status" value="1"/>
</dbReference>
<dbReference type="InterPro" id="IPR027417">
    <property type="entry name" value="P-loop_NTPase"/>
</dbReference>
<protein>
    <recommendedName>
        <fullName evidence="2">DNA2/NAM7 helicase-like C-terminal domain-containing protein</fullName>
    </recommendedName>
</protein>
<feature type="region of interest" description="Disordered" evidence="1">
    <location>
        <begin position="27"/>
        <end position="171"/>
    </location>
</feature>
<dbReference type="PANTHER" id="PTHR10887:SF522">
    <property type="entry name" value="P-LOOP CONTAINING NUCLEOSIDE TRIPHOSPHATE HYDROLASES SUPERFAMILY PROTEIN"/>
    <property type="match status" value="1"/>
</dbReference>
<dbReference type="PANTHER" id="PTHR10887">
    <property type="entry name" value="DNA2/NAM7 HELICASE FAMILY"/>
    <property type="match status" value="1"/>
</dbReference>
<dbReference type="InterPro" id="IPR041679">
    <property type="entry name" value="DNA2/NAM7-like_C"/>
</dbReference>
<comment type="caution">
    <text evidence="3">The sequence shown here is derived from an EMBL/GenBank/DDBJ whole genome shotgun (WGS) entry which is preliminary data.</text>
</comment>
<organism evidence="3 4">
    <name type="scientific">Tetracentron sinense</name>
    <name type="common">Spur-leaf</name>
    <dbReference type="NCBI Taxonomy" id="13715"/>
    <lineage>
        <taxon>Eukaryota</taxon>
        <taxon>Viridiplantae</taxon>
        <taxon>Streptophyta</taxon>
        <taxon>Embryophyta</taxon>
        <taxon>Tracheophyta</taxon>
        <taxon>Spermatophyta</taxon>
        <taxon>Magnoliopsida</taxon>
        <taxon>Trochodendrales</taxon>
        <taxon>Trochodendraceae</taxon>
        <taxon>Tetracentron</taxon>
    </lineage>
</organism>
<evidence type="ECO:0000313" key="3">
    <source>
        <dbReference type="EMBL" id="KAF8398801.1"/>
    </source>
</evidence>
<feature type="compositionally biased region" description="Basic and acidic residues" evidence="1">
    <location>
        <begin position="210"/>
        <end position="219"/>
    </location>
</feature>
<dbReference type="Pfam" id="PF13087">
    <property type="entry name" value="AAA_12"/>
    <property type="match status" value="1"/>
</dbReference>
<dbReference type="AlphaFoldDB" id="A0A834Z4T6"/>
<evidence type="ECO:0000259" key="2">
    <source>
        <dbReference type="Pfam" id="PF13087"/>
    </source>
</evidence>
<dbReference type="EMBL" id="JABCRI010000010">
    <property type="protein sequence ID" value="KAF8398801.1"/>
    <property type="molecule type" value="Genomic_DNA"/>
</dbReference>
<keyword evidence="4" id="KW-1185">Reference proteome</keyword>
<accession>A0A834Z4T6</accession>
<feature type="domain" description="DNA2/NAM7 helicase-like C-terminal" evidence="2">
    <location>
        <begin position="290"/>
        <end position="378"/>
    </location>
</feature>
<evidence type="ECO:0000256" key="1">
    <source>
        <dbReference type="SAM" id="MobiDB-lite"/>
    </source>
</evidence>